<dbReference type="Gene3D" id="1.10.150.130">
    <property type="match status" value="1"/>
</dbReference>
<reference evidence="5" key="1">
    <citation type="submission" date="2016-11" db="EMBL/GenBank/DDBJ databases">
        <authorList>
            <person name="Varghese N."/>
            <person name="Submissions S."/>
        </authorList>
    </citation>
    <scope>NUCLEOTIDE SEQUENCE [LARGE SCALE GENOMIC DNA]</scope>
    <source>
        <strain evidence="5">DSM 3661</strain>
    </source>
</reference>
<gene>
    <name evidence="4" type="ORF">SAMN05443669_1001181</name>
</gene>
<dbReference type="Pfam" id="PF13102">
    <property type="entry name" value="Phage_int_SAM_5"/>
    <property type="match status" value="1"/>
</dbReference>
<name>A0A1M6X9U7_9FLAO</name>
<dbReference type="STRING" id="69322.SAMN05443669_1001181"/>
<evidence type="ECO:0000256" key="1">
    <source>
        <dbReference type="ARBA" id="ARBA00023125"/>
    </source>
</evidence>
<dbReference type="GO" id="GO:0006310">
    <property type="term" value="P:DNA recombination"/>
    <property type="evidence" value="ECO:0007669"/>
    <property type="project" value="UniProtKB-KW"/>
</dbReference>
<evidence type="ECO:0000259" key="3">
    <source>
        <dbReference type="Pfam" id="PF13102"/>
    </source>
</evidence>
<dbReference type="InterPro" id="IPR011010">
    <property type="entry name" value="DNA_brk_join_enz"/>
</dbReference>
<organism evidence="4 5">
    <name type="scientific">Flavobacterium xanthum</name>
    <dbReference type="NCBI Taxonomy" id="69322"/>
    <lineage>
        <taxon>Bacteria</taxon>
        <taxon>Pseudomonadati</taxon>
        <taxon>Bacteroidota</taxon>
        <taxon>Flavobacteriia</taxon>
        <taxon>Flavobacteriales</taxon>
        <taxon>Flavobacteriaceae</taxon>
        <taxon>Flavobacterium</taxon>
    </lineage>
</organism>
<evidence type="ECO:0000313" key="4">
    <source>
        <dbReference type="EMBL" id="SHL02698.1"/>
    </source>
</evidence>
<accession>A0A1M6X9U7</accession>
<keyword evidence="5" id="KW-1185">Reference proteome</keyword>
<dbReference type="AlphaFoldDB" id="A0A1M6X9U7"/>
<dbReference type="Proteomes" id="UP000184260">
    <property type="component" value="Unassembled WGS sequence"/>
</dbReference>
<dbReference type="EMBL" id="FRBU01000001">
    <property type="protein sequence ID" value="SHL02698.1"/>
    <property type="molecule type" value="Genomic_DNA"/>
</dbReference>
<dbReference type="GO" id="GO:0003677">
    <property type="term" value="F:DNA binding"/>
    <property type="evidence" value="ECO:0007669"/>
    <property type="project" value="UniProtKB-KW"/>
</dbReference>
<keyword evidence="1" id="KW-0238">DNA-binding</keyword>
<dbReference type="OrthoDB" id="892893at2"/>
<evidence type="ECO:0000313" key="5">
    <source>
        <dbReference type="Proteomes" id="UP000184260"/>
    </source>
</evidence>
<dbReference type="SUPFAM" id="SSF56349">
    <property type="entry name" value="DNA breaking-rejoining enzymes"/>
    <property type="match status" value="1"/>
</dbReference>
<dbReference type="InterPro" id="IPR010998">
    <property type="entry name" value="Integrase_recombinase_N"/>
</dbReference>
<dbReference type="InterPro" id="IPR013762">
    <property type="entry name" value="Integrase-like_cat_sf"/>
</dbReference>
<sequence>MLLNNLEKQLNTIKYTFGKTNVKQDCFYAYLWIKRNQMKIRYEIRSESEPANIYISLSAGRGKGLKRKTGKSIYLKNWDETKGLPTGKNDDIKNLATDLEKLRISITETFNKDEPAGTEISGDWLQEQINFFFGKTAIIELDILTNYIQKYIDEAPYKQNAKKELGLSKGRIQNLKLFKNTILKYEADKLNGKSILIKDINLKFLEKYKMWMFGKGYSTNYVGKNIANFRTICLDAGKNDVETSTQVKNIKGISESREPEDIITLNEDEQEEIKKAELFREALINARKFLLLGCLIGQRAGDLLNITEKNIKEIAGVKIIELKQQKTGKLVAIPLLPEALDIIKDGLPYKISLSRFNEYIKDVCKAAGIDKPTKARIKEKKGTPHKKDIFPKWQVVSSHICRRSFATNFYGRIPTPILMNITAHGTERMFLSYIGKTTYDNAFQMVEYFNKLAPRTKEAPAMEVIRNTAE</sequence>
<dbReference type="GO" id="GO:0015074">
    <property type="term" value="P:DNA integration"/>
    <property type="evidence" value="ECO:0007669"/>
    <property type="project" value="InterPro"/>
</dbReference>
<dbReference type="InterPro" id="IPR025269">
    <property type="entry name" value="SAM-like_dom"/>
</dbReference>
<protein>
    <submittedName>
        <fullName evidence="4">Phage integrase SAM-like domain-containing protein</fullName>
    </submittedName>
</protein>
<proteinExistence type="predicted"/>
<dbReference type="Gene3D" id="1.10.443.10">
    <property type="entry name" value="Intergrase catalytic core"/>
    <property type="match status" value="1"/>
</dbReference>
<feature type="domain" description="Phage integrase SAM-like" evidence="3">
    <location>
        <begin position="145"/>
        <end position="242"/>
    </location>
</feature>
<evidence type="ECO:0000256" key="2">
    <source>
        <dbReference type="ARBA" id="ARBA00023172"/>
    </source>
</evidence>
<keyword evidence="2" id="KW-0233">DNA recombination</keyword>